<dbReference type="RefSeq" id="WP_188983903.1">
    <property type="nucleotide sequence ID" value="NZ_BMPO01000006.1"/>
</dbReference>
<feature type="transmembrane region" description="Helical" evidence="9">
    <location>
        <begin position="180"/>
        <end position="201"/>
    </location>
</feature>
<dbReference type="Gene3D" id="1.20.1740.10">
    <property type="entry name" value="Amino acid/polyamine transporter I"/>
    <property type="match status" value="1"/>
</dbReference>
<feature type="transmembrane region" description="Helical" evidence="9">
    <location>
        <begin position="208"/>
        <end position="230"/>
    </location>
</feature>
<dbReference type="PRINTS" id="PR00175">
    <property type="entry name" value="NAALASMPORT"/>
</dbReference>
<keyword evidence="6 9" id="KW-0769">Symport</keyword>
<dbReference type="GO" id="GO:0005886">
    <property type="term" value="C:plasma membrane"/>
    <property type="evidence" value="ECO:0007669"/>
    <property type="project" value="UniProtKB-SubCell"/>
</dbReference>
<keyword evidence="3 9" id="KW-0813">Transport</keyword>
<comment type="caution">
    <text evidence="10">The sequence shown here is derived from an EMBL/GenBank/DDBJ whole genome shotgun (WGS) entry which is preliminary data.</text>
</comment>
<dbReference type="PANTHER" id="PTHR30330:SF1">
    <property type="entry name" value="AMINO-ACID CARRIER PROTEIN ALST"/>
    <property type="match status" value="1"/>
</dbReference>
<evidence type="ECO:0000256" key="6">
    <source>
        <dbReference type="ARBA" id="ARBA00022847"/>
    </source>
</evidence>
<evidence type="ECO:0000256" key="4">
    <source>
        <dbReference type="ARBA" id="ARBA00022475"/>
    </source>
</evidence>
<feature type="transmembrane region" description="Helical" evidence="9">
    <location>
        <begin position="348"/>
        <end position="371"/>
    </location>
</feature>
<evidence type="ECO:0000313" key="10">
    <source>
        <dbReference type="EMBL" id="GGK00873.1"/>
    </source>
</evidence>
<sequence>MSELLDLFSGWLWTYLAIPLLLLSGVYLTFVCRGVQIRMIPEMIRVITERNHGSKESISSFKAFTISAAARVGTGNIAGVATAIALGGPGAVFWMWVVALVGGATAFAESTLGQLYKSDAHYRYHGGPAYYIQRALGWRWLAIIFAVMISITYGLVFNSVQANSIVDALQTSFGGTEGSAALSWGVGIVLATLTGVIIFGGVQTISKVSVTVVPAMALMYLGIGAVVIIMNIDRVPGVFADIFAHAFGMKEIAGGGLGAAISMGVRRGLFSNEAGMGSVPNASATASVSHPVKQGLVQALGVYFDTLVICSMTAIIILLADPTHAYGDGTLGASLTQWALAEQLGGWAVHYLALAILLFAFTSVVGNYYYGESNIQYMFGDKAWLLLAFRLLVVAFVLLGAVVKVSVVWSMADVFMPLLALTNLIAVLPLARTVSRLLTHYLEQRRRGEEPVFHRDDMPDLKNVECWDGSDVTARAETYADDNLSPATR</sequence>
<comment type="similarity">
    <text evidence="2 9">Belongs to the alanine or glycine:cation symporter (AGCS) (TC 2.A.25) family.</text>
</comment>
<keyword evidence="9" id="KW-0997">Cell inner membrane</keyword>
<reference evidence="10" key="1">
    <citation type="journal article" date="2014" name="Int. J. Syst. Evol. Microbiol.">
        <title>Complete genome sequence of Corynebacterium casei LMG S-19264T (=DSM 44701T), isolated from a smear-ripened cheese.</title>
        <authorList>
            <consortium name="US DOE Joint Genome Institute (JGI-PGF)"/>
            <person name="Walter F."/>
            <person name="Albersmeier A."/>
            <person name="Kalinowski J."/>
            <person name="Ruckert C."/>
        </authorList>
    </citation>
    <scope>NUCLEOTIDE SEQUENCE</scope>
    <source>
        <strain evidence="10">JCM 30078</strain>
    </source>
</reference>
<name>A0A917PZ94_9PSED</name>
<keyword evidence="8 9" id="KW-0472">Membrane</keyword>
<dbReference type="FunFam" id="1.20.1740.10:FF:000004">
    <property type="entry name" value="Sodium:alanine symporter family protein"/>
    <property type="match status" value="1"/>
</dbReference>
<dbReference type="AlphaFoldDB" id="A0A917PZ94"/>
<evidence type="ECO:0000256" key="7">
    <source>
        <dbReference type="ARBA" id="ARBA00022989"/>
    </source>
</evidence>
<keyword evidence="7 9" id="KW-1133">Transmembrane helix</keyword>
<accession>A0A917PZ94</accession>
<keyword evidence="5 9" id="KW-0812">Transmembrane</keyword>
<evidence type="ECO:0000256" key="5">
    <source>
        <dbReference type="ARBA" id="ARBA00022692"/>
    </source>
</evidence>
<dbReference type="PANTHER" id="PTHR30330">
    <property type="entry name" value="AGSS FAMILY TRANSPORTER, SODIUM-ALANINE"/>
    <property type="match status" value="1"/>
</dbReference>
<keyword evidence="11" id="KW-1185">Reference proteome</keyword>
<evidence type="ECO:0000256" key="9">
    <source>
        <dbReference type="RuleBase" id="RU363064"/>
    </source>
</evidence>
<feature type="transmembrane region" description="Helical" evidence="9">
    <location>
        <begin position="137"/>
        <end position="160"/>
    </location>
</feature>
<feature type="transmembrane region" description="Helical" evidence="9">
    <location>
        <begin position="383"/>
        <end position="403"/>
    </location>
</feature>
<dbReference type="EMBL" id="BMPO01000006">
    <property type="protein sequence ID" value="GGK00873.1"/>
    <property type="molecule type" value="Genomic_DNA"/>
</dbReference>
<feature type="transmembrane region" description="Helical" evidence="9">
    <location>
        <begin position="300"/>
        <end position="320"/>
    </location>
</feature>
<dbReference type="Proteomes" id="UP000635983">
    <property type="component" value="Unassembled WGS sequence"/>
</dbReference>
<reference evidence="10" key="2">
    <citation type="submission" date="2020-09" db="EMBL/GenBank/DDBJ databases">
        <authorList>
            <person name="Sun Q."/>
            <person name="Ohkuma M."/>
        </authorList>
    </citation>
    <scope>NUCLEOTIDE SEQUENCE</scope>
    <source>
        <strain evidence="10">JCM 30078</strain>
    </source>
</reference>
<organism evidence="10 11">
    <name type="scientific">Pseudomonas matsuisoli</name>
    <dbReference type="NCBI Taxonomy" id="1515666"/>
    <lineage>
        <taxon>Bacteria</taxon>
        <taxon>Pseudomonadati</taxon>
        <taxon>Pseudomonadota</taxon>
        <taxon>Gammaproteobacteria</taxon>
        <taxon>Pseudomonadales</taxon>
        <taxon>Pseudomonadaceae</taxon>
        <taxon>Pseudomonas</taxon>
    </lineage>
</organism>
<evidence type="ECO:0000256" key="2">
    <source>
        <dbReference type="ARBA" id="ARBA00009261"/>
    </source>
</evidence>
<evidence type="ECO:0000256" key="8">
    <source>
        <dbReference type="ARBA" id="ARBA00023136"/>
    </source>
</evidence>
<gene>
    <name evidence="10" type="ORF">GCM10009304_28390</name>
</gene>
<dbReference type="PROSITE" id="PS00873">
    <property type="entry name" value="NA_ALANINE_SYMP"/>
    <property type="match status" value="1"/>
</dbReference>
<feature type="transmembrane region" description="Helical" evidence="9">
    <location>
        <begin position="12"/>
        <end position="35"/>
    </location>
</feature>
<dbReference type="InterPro" id="IPR001463">
    <property type="entry name" value="Na/Ala_symport"/>
</dbReference>
<comment type="subcellular location">
    <subcellularLocation>
        <location evidence="9">Cell inner membrane</location>
        <topology evidence="9">Multi-pass membrane protein</topology>
    </subcellularLocation>
    <subcellularLocation>
        <location evidence="1">Cell membrane</location>
        <topology evidence="1">Multi-pass membrane protein</topology>
    </subcellularLocation>
</comment>
<proteinExistence type="inferred from homology"/>
<keyword evidence="4" id="KW-1003">Cell membrane</keyword>
<evidence type="ECO:0000256" key="3">
    <source>
        <dbReference type="ARBA" id="ARBA00022448"/>
    </source>
</evidence>
<dbReference type="NCBIfam" id="TIGR00835">
    <property type="entry name" value="agcS"/>
    <property type="match status" value="1"/>
</dbReference>
<dbReference type="GO" id="GO:0005283">
    <property type="term" value="F:amino acid:sodium symporter activity"/>
    <property type="evidence" value="ECO:0007669"/>
    <property type="project" value="InterPro"/>
</dbReference>
<feature type="transmembrane region" description="Helical" evidence="9">
    <location>
        <begin position="415"/>
        <end position="438"/>
    </location>
</feature>
<feature type="transmembrane region" description="Helical" evidence="9">
    <location>
        <begin position="63"/>
        <end position="87"/>
    </location>
</feature>
<dbReference type="Pfam" id="PF01235">
    <property type="entry name" value="Na_Ala_symp"/>
    <property type="match status" value="1"/>
</dbReference>
<evidence type="ECO:0000256" key="1">
    <source>
        <dbReference type="ARBA" id="ARBA00004651"/>
    </source>
</evidence>
<evidence type="ECO:0000313" key="11">
    <source>
        <dbReference type="Proteomes" id="UP000635983"/>
    </source>
</evidence>
<protein>
    <submittedName>
        <fullName evidence="10">Sodium:alanine symporter</fullName>
    </submittedName>
</protein>